<dbReference type="EMBL" id="CP061281">
    <property type="protein sequence ID" value="QNS08181.1"/>
    <property type="molecule type" value="Genomic_DNA"/>
</dbReference>
<name>A0A7H1BHH6_9ACTN</name>
<feature type="region of interest" description="Disordered" evidence="1">
    <location>
        <begin position="45"/>
        <end position="66"/>
    </location>
</feature>
<dbReference type="KEGG" id="sxn:IAG42_34250"/>
<sequence length="66" mass="7287">MTKVNISLDAELVVEVMVLAGIGSPQDAIEAIVRDYIARGHRTEARTELKDQSLREVDVKPQEPQG</sequence>
<organism evidence="2 3">
    <name type="scientific">Streptomyces xanthii</name>
    <dbReference type="NCBI Taxonomy" id="2768069"/>
    <lineage>
        <taxon>Bacteria</taxon>
        <taxon>Bacillati</taxon>
        <taxon>Actinomycetota</taxon>
        <taxon>Actinomycetes</taxon>
        <taxon>Kitasatosporales</taxon>
        <taxon>Streptomycetaceae</taxon>
        <taxon>Streptomyces</taxon>
    </lineage>
</organism>
<dbReference type="Proteomes" id="UP000516428">
    <property type="component" value="Chromosome"/>
</dbReference>
<keyword evidence="3" id="KW-1185">Reference proteome</keyword>
<proteinExistence type="predicted"/>
<evidence type="ECO:0000256" key="1">
    <source>
        <dbReference type="SAM" id="MobiDB-lite"/>
    </source>
</evidence>
<gene>
    <name evidence="2" type="ORF">IAG42_34250</name>
</gene>
<evidence type="ECO:0000313" key="2">
    <source>
        <dbReference type="EMBL" id="QNS08181.1"/>
    </source>
</evidence>
<dbReference type="AlphaFoldDB" id="A0A7H1BHH6"/>
<protein>
    <submittedName>
        <fullName evidence="2">Type II toxin-antitoxin system VapB family antitoxin</fullName>
    </submittedName>
</protein>
<evidence type="ECO:0000313" key="3">
    <source>
        <dbReference type="Proteomes" id="UP000516428"/>
    </source>
</evidence>
<reference evidence="2 3" key="1">
    <citation type="submission" date="2020-09" db="EMBL/GenBank/DDBJ databases">
        <title>A novel species.</title>
        <authorList>
            <person name="Gao J."/>
        </authorList>
    </citation>
    <scope>NUCLEOTIDE SEQUENCE [LARGE SCALE GENOMIC DNA]</scope>
    <source>
        <strain evidence="2 3">CRXT-Y-14</strain>
    </source>
</reference>
<accession>A0A7H1BHH6</accession>
<dbReference type="RefSeq" id="WP_188340842.1">
    <property type="nucleotide sequence ID" value="NZ_CP061281.1"/>
</dbReference>